<dbReference type="GO" id="GO:0006412">
    <property type="term" value="P:translation"/>
    <property type="evidence" value="ECO:0007669"/>
    <property type="project" value="UniProtKB-UniRule"/>
</dbReference>
<comment type="subunit">
    <text evidence="5">Part of the 50S ribosomal subunit.</text>
</comment>
<accession>A0A2M6W6P0</accession>
<name>A0A2M6W6P0_9BACT</name>
<reference evidence="8" key="1">
    <citation type="submission" date="2017-09" db="EMBL/GenBank/DDBJ databases">
        <title>Depth-based differentiation of microbial function through sediment-hosted aquifers and enrichment of novel symbionts in the deep terrestrial subsurface.</title>
        <authorList>
            <person name="Probst A.J."/>
            <person name="Ladd B."/>
            <person name="Jarett J.K."/>
            <person name="Geller-Mcgrath D.E."/>
            <person name="Sieber C.M.K."/>
            <person name="Emerson J.B."/>
            <person name="Anantharaman K."/>
            <person name="Thomas B.C."/>
            <person name="Malmstrom R."/>
            <person name="Stieglmeier M."/>
            <person name="Klingl A."/>
            <person name="Woyke T."/>
            <person name="Ryan C.M."/>
            <person name="Banfield J.F."/>
        </authorList>
    </citation>
    <scope>NUCLEOTIDE SEQUENCE [LARGE SCALE GENOMIC DNA]</scope>
</reference>
<comment type="function">
    <text evidence="5">Forms part of the polypeptide exit tunnel.</text>
</comment>
<sequence length="209" mass="23321">MKLKVYNLTGKSIGTMEVSDVVFNVAIKPEIVHTVFVQQTNNQREPWADTKTKGEVSGGGKKPWAQKGTGRARHGSIRSPIWKGGGVTFGPLSTRNYKTKINKKIRRSAIKMCLTDKAQNETLLVIEDFNFTDQKTKVFAAFLKELPIKTKTVLVLTAGKDIKVIRMTKNLPKVETMRAEDINVMELLKNSAVVASKDAVKKIEEVFSK</sequence>
<evidence type="ECO:0000313" key="8">
    <source>
        <dbReference type="Proteomes" id="UP000231426"/>
    </source>
</evidence>
<protein>
    <recommendedName>
        <fullName evidence="4 5">Large ribosomal subunit protein uL4</fullName>
    </recommendedName>
</protein>
<keyword evidence="5" id="KW-0694">RNA-binding</keyword>
<evidence type="ECO:0000256" key="1">
    <source>
        <dbReference type="ARBA" id="ARBA00010528"/>
    </source>
</evidence>
<dbReference type="InterPro" id="IPR002136">
    <property type="entry name" value="Ribosomal_uL4"/>
</dbReference>
<evidence type="ECO:0000313" key="7">
    <source>
        <dbReference type="EMBL" id="PIT88461.1"/>
    </source>
</evidence>
<dbReference type="EMBL" id="PFBV01000003">
    <property type="protein sequence ID" value="PIT88461.1"/>
    <property type="molecule type" value="Genomic_DNA"/>
</dbReference>
<dbReference type="SUPFAM" id="SSF52166">
    <property type="entry name" value="Ribosomal protein L4"/>
    <property type="match status" value="1"/>
</dbReference>
<dbReference type="NCBIfam" id="TIGR03953">
    <property type="entry name" value="rplD_bact"/>
    <property type="match status" value="1"/>
</dbReference>
<dbReference type="HAMAP" id="MF_01328_B">
    <property type="entry name" value="Ribosomal_uL4_B"/>
    <property type="match status" value="1"/>
</dbReference>
<dbReference type="GO" id="GO:0003735">
    <property type="term" value="F:structural constituent of ribosome"/>
    <property type="evidence" value="ECO:0007669"/>
    <property type="project" value="InterPro"/>
</dbReference>
<dbReference type="PANTHER" id="PTHR10746">
    <property type="entry name" value="50S RIBOSOMAL PROTEIN L4"/>
    <property type="match status" value="1"/>
</dbReference>
<keyword evidence="5" id="KW-0699">rRNA-binding</keyword>
<dbReference type="InterPro" id="IPR013005">
    <property type="entry name" value="Ribosomal_uL4-like"/>
</dbReference>
<dbReference type="GO" id="GO:1990904">
    <property type="term" value="C:ribonucleoprotein complex"/>
    <property type="evidence" value="ECO:0007669"/>
    <property type="project" value="UniProtKB-KW"/>
</dbReference>
<evidence type="ECO:0000256" key="3">
    <source>
        <dbReference type="ARBA" id="ARBA00023274"/>
    </source>
</evidence>
<dbReference type="Proteomes" id="UP000231426">
    <property type="component" value="Unassembled WGS sequence"/>
</dbReference>
<dbReference type="InterPro" id="IPR023574">
    <property type="entry name" value="Ribosomal_uL4_dom_sf"/>
</dbReference>
<proteinExistence type="inferred from homology"/>
<evidence type="ECO:0000256" key="4">
    <source>
        <dbReference type="ARBA" id="ARBA00035244"/>
    </source>
</evidence>
<dbReference type="GO" id="GO:0019843">
    <property type="term" value="F:rRNA binding"/>
    <property type="evidence" value="ECO:0007669"/>
    <property type="project" value="UniProtKB-UniRule"/>
</dbReference>
<keyword evidence="2 5" id="KW-0689">Ribosomal protein</keyword>
<feature type="region of interest" description="Disordered" evidence="6">
    <location>
        <begin position="45"/>
        <end position="77"/>
    </location>
</feature>
<keyword evidence="3 5" id="KW-0687">Ribonucleoprotein</keyword>
<comment type="caution">
    <text evidence="7">The sequence shown here is derived from an EMBL/GenBank/DDBJ whole genome shotgun (WGS) entry which is preliminary data.</text>
</comment>
<dbReference type="Gene3D" id="3.40.1370.10">
    <property type="match status" value="1"/>
</dbReference>
<organism evidence="7 8">
    <name type="scientific">Candidatus Magasanikbacteria bacterium CG10_big_fil_rev_8_21_14_0_10_36_32</name>
    <dbReference type="NCBI Taxonomy" id="1974646"/>
    <lineage>
        <taxon>Bacteria</taxon>
        <taxon>Candidatus Magasanikiibacteriota</taxon>
    </lineage>
</organism>
<dbReference type="AlphaFoldDB" id="A0A2M6W6P0"/>
<evidence type="ECO:0000256" key="2">
    <source>
        <dbReference type="ARBA" id="ARBA00022980"/>
    </source>
</evidence>
<evidence type="ECO:0000256" key="5">
    <source>
        <dbReference type="HAMAP-Rule" id="MF_01328"/>
    </source>
</evidence>
<dbReference type="Pfam" id="PF00573">
    <property type="entry name" value="Ribosomal_L4"/>
    <property type="match status" value="1"/>
</dbReference>
<comment type="similarity">
    <text evidence="1 5">Belongs to the universal ribosomal protein uL4 family.</text>
</comment>
<evidence type="ECO:0000256" key="6">
    <source>
        <dbReference type="SAM" id="MobiDB-lite"/>
    </source>
</evidence>
<gene>
    <name evidence="5" type="primary">rplD</name>
    <name evidence="7" type="ORF">COU29_01615</name>
</gene>
<dbReference type="PANTHER" id="PTHR10746:SF6">
    <property type="entry name" value="LARGE RIBOSOMAL SUBUNIT PROTEIN UL4M"/>
    <property type="match status" value="1"/>
</dbReference>
<comment type="function">
    <text evidence="5">One of the primary rRNA binding proteins, this protein initially binds near the 5'-end of the 23S rRNA. It is important during the early stages of 50S assembly. It makes multiple contacts with different domains of the 23S rRNA in the assembled 50S subunit and ribosome.</text>
</comment>
<dbReference type="GO" id="GO:0005840">
    <property type="term" value="C:ribosome"/>
    <property type="evidence" value="ECO:0007669"/>
    <property type="project" value="UniProtKB-KW"/>
</dbReference>